<comment type="caution">
    <text evidence="2">The sequence shown here is derived from an EMBL/GenBank/DDBJ whole genome shotgun (WGS) entry which is preliminary data.</text>
</comment>
<dbReference type="PANTHER" id="PTHR43798">
    <property type="entry name" value="MONOACYLGLYCEROL LIPASE"/>
    <property type="match status" value="1"/>
</dbReference>
<sequence>MEPMKARLARSAILFLHGLTSSGNTWAPLARMASEHGAIVTAPDLRGHGEDPSSSGFRIDDYATDVLAIAAPAGGWDLVVAHSLGGTIAVRIASSNPHWAKRMLLLDPVIELAQAAAEDALADNLGALSNVVVDDVMRHNPLWSRETAELKVRDVQQVTADVVRQSIEANLPWSLSPELALVSATTLIIGADPAMGAPSVGPDDGPILAGSMPHGRYEMAQGTSHSVHRDRPDIVFTAITELLHR</sequence>
<evidence type="ECO:0000313" key="2">
    <source>
        <dbReference type="EMBL" id="TFD92076.1"/>
    </source>
</evidence>
<protein>
    <submittedName>
        <fullName evidence="2">Alpha/beta fold hydrolase</fullName>
    </submittedName>
</protein>
<dbReference type="InterPro" id="IPR029058">
    <property type="entry name" value="AB_hydrolase_fold"/>
</dbReference>
<dbReference type="GO" id="GO:0016787">
    <property type="term" value="F:hydrolase activity"/>
    <property type="evidence" value="ECO:0007669"/>
    <property type="project" value="UniProtKB-KW"/>
</dbReference>
<gene>
    <name evidence="2" type="ORF">E3T61_07125</name>
</gene>
<dbReference type="OrthoDB" id="8444301at2"/>
<proteinExistence type="predicted"/>
<dbReference type="EMBL" id="SOHM01000012">
    <property type="protein sequence ID" value="TFD92076.1"/>
    <property type="molecule type" value="Genomic_DNA"/>
</dbReference>
<reference evidence="2 3" key="1">
    <citation type="submission" date="2019-03" db="EMBL/GenBank/DDBJ databases">
        <title>Genomics of glacier-inhabiting Cryobacterium strains.</title>
        <authorList>
            <person name="Liu Q."/>
            <person name="Xin Y.-H."/>
        </authorList>
    </citation>
    <scope>NUCLEOTIDE SEQUENCE [LARGE SCALE GENOMIC DNA]</scope>
    <source>
        <strain evidence="2 3">Sr59</strain>
    </source>
</reference>
<dbReference type="InterPro" id="IPR050266">
    <property type="entry name" value="AB_hydrolase_sf"/>
</dbReference>
<dbReference type="AlphaFoldDB" id="A0A4R9BW55"/>
<dbReference type="Pfam" id="PF12697">
    <property type="entry name" value="Abhydrolase_6"/>
    <property type="match status" value="1"/>
</dbReference>
<organism evidence="2 3">
    <name type="scientific">Cryobacterium lactosi</name>
    <dbReference type="NCBI Taxonomy" id="1259202"/>
    <lineage>
        <taxon>Bacteria</taxon>
        <taxon>Bacillati</taxon>
        <taxon>Actinomycetota</taxon>
        <taxon>Actinomycetes</taxon>
        <taxon>Micrococcales</taxon>
        <taxon>Microbacteriaceae</taxon>
        <taxon>Cryobacterium</taxon>
    </lineage>
</organism>
<keyword evidence="2" id="KW-0378">Hydrolase</keyword>
<accession>A0A4R9BW55</accession>
<keyword evidence="3" id="KW-1185">Reference proteome</keyword>
<name>A0A4R9BW55_9MICO</name>
<dbReference type="Proteomes" id="UP000298468">
    <property type="component" value="Unassembled WGS sequence"/>
</dbReference>
<evidence type="ECO:0000313" key="3">
    <source>
        <dbReference type="Proteomes" id="UP000298468"/>
    </source>
</evidence>
<dbReference type="Gene3D" id="3.40.50.1820">
    <property type="entry name" value="alpha/beta hydrolase"/>
    <property type="match status" value="1"/>
</dbReference>
<dbReference type="RefSeq" id="WP_134640188.1">
    <property type="nucleotide sequence ID" value="NZ_SOHM01000012.1"/>
</dbReference>
<dbReference type="InterPro" id="IPR000073">
    <property type="entry name" value="AB_hydrolase_1"/>
</dbReference>
<dbReference type="SUPFAM" id="SSF53474">
    <property type="entry name" value="alpha/beta-Hydrolases"/>
    <property type="match status" value="1"/>
</dbReference>
<feature type="domain" description="AB hydrolase-1" evidence="1">
    <location>
        <begin position="13"/>
        <end position="236"/>
    </location>
</feature>
<evidence type="ECO:0000259" key="1">
    <source>
        <dbReference type="Pfam" id="PF12697"/>
    </source>
</evidence>